<keyword evidence="2" id="KW-1185">Reference proteome</keyword>
<dbReference type="EMBL" id="JADGJW010000750">
    <property type="protein sequence ID" value="KAJ3213063.1"/>
    <property type="molecule type" value="Genomic_DNA"/>
</dbReference>
<sequence>IKIDIKTKYYRKMNKVNTNRFSASFRIKKERLSVLTQAELEQEQLKTIHFDAVIKNGETTRISLHNDEKNDLLQNNNIITSPIFEIPFSTAQDSKKNRSSLMKRNNKKSKIQSISVVLTDTWKQVVKSLKQGEKTTIKPEEKERDTLVDLNTIDKVVENSFTDSLCEITVRSREDYLSRQDSISDTSTLTIVQEEGHYLS</sequence>
<protein>
    <submittedName>
        <fullName evidence="1">Uncharacterized protein</fullName>
    </submittedName>
</protein>
<gene>
    <name evidence="1" type="ORF">HK099_007604</name>
</gene>
<comment type="caution">
    <text evidence="1">The sequence shown here is derived from an EMBL/GenBank/DDBJ whole genome shotgun (WGS) entry which is preliminary data.</text>
</comment>
<feature type="non-terminal residue" evidence="1">
    <location>
        <position position="1"/>
    </location>
</feature>
<accession>A0AAD5XWA9</accession>
<dbReference type="AlphaFoldDB" id="A0AAD5XWA9"/>
<proteinExistence type="predicted"/>
<name>A0AAD5XWA9_9FUNG</name>
<evidence type="ECO:0000313" key="2">
    <source>
        <dbReference type="Proteomes" id="UP001211065"/>
    </source>
</evidence>
<reference evidence="1" key="1">
    <citation type="submission" date="2020-05" db="EMBL/GenBank/DDBJ databases">
        <title>Phylogenomic resolution of chytrid fungi.</title>
        <authorList>
            <person name="Stajich J.E."/>
            <person name="Amses K."/>
            <person name="Simmons R."/>
            <person name="Seto K."/>
            <person name="Myers J."/>
            <person name="Bonds A."/>
            <person name="Quandt C.A."/>
            <person name="Barry K."/>
            <person name="Liu P."/>
            <person name="Grigoriev I."/>
            <person name="Longcore J.E."/>
            <person name="James T.Y."/>
        </authorList>
    </citation>
    <scope>NUCLEOTIDE SEQUENCE</scope>
    <source>
        <strain evidence="1">JEL0476</strain>
    </source>
</reference>
<organism evidence="1 2">
    <name type="scientific">Clydaea vesicula</name>
    <dbReference type="NCBI Taxonomy" id="447962"/>
    <lineage>
        <taxon>Eukaryota</taxon>
        <taxon>Fungi</taxon>
        <taxon>Fungi incertae sedis</taxon>
        <taxon>Chytridiomycota</taxon>
        <taxon>Chytridiomycota incertae sedis</taxon>
        <taxon>Chytridiomycetes</taxon>
        <taxon>Lobulomycetales</taxon>
        <taxon>Lobulomycetaceae</taxon>
        <taxon>Clydaea</taxon>
    </lineage>
</organism>
<evidence type="ECO:0000313" key="1">
    <source>
        <dbReference type="EMBL" id="KAJ3213063.1"/>
    </source>
</evidence>
<dbReference type="Proteomes" id="UP001211065">
    <property type="component" value="Unassembled WGS sequence"/>
</dbReference>